<keyword evidence="12" id="KW-1185">Reference proteome</keyword>
<organism evidence="11 12">
    <name type="scientific">Streptomyces gossypii</name>
    <dbReference type="NCBI Taxonomy" id="2883101"/>
    <lineage>
        <taxon>Bacteria</taxon>
        <taxon>Bacillati</taxon>
        <taxon>Actinomycetota</taxon>
        <taxon>Actinomycetes</taxon>
        <taxon>Kitasatosporales</taxon>
        <taxon>Streptomycetaceae</taxon>
        <taxon>Streptomyces</taxon>
    </lineage>
</organism>
<feature type="region of interest" description="Disordered" evidence="8">
    <location>
        <begin position="478"/>
        <end position="499"/>
    </location>
</feature>
<dbReference type="Gene3D" id="3.30.420.40">
    <property type="match status" value="2"/>
</dbReference>
<evidence type="ECO:0000313" key="12">
    <source>
        <dbReference type="Proteomes" id="UP001156389"/>
    </source>
</evidence>
<evidence type="ECO:0000259" key="9">
    <source>
        <dbReference type="Pfam" id="PF00370"/>
    </source>
</evidence>
<dbReference type="PANTHER" id="PTHR10196">
    <property type="entry name" value="SUGAR KINASE"/>
    <property type="match status" value="1"/>
</dbReference>
<name>A0ABT2JLS0_9ACTN</name>
<dbReference type="Pfam" id="PF00370">
    <property type="entry name" value="FGGY_N"/>
    <property type="match status" value="1"/>
</dbReference>
<evidence type="ECO:0000256" key="6">
    <source>
        <dbReference type="ARBA" id="ARBA00023157"/>
    </source>
</evidence>
<evidence type="ECO:0000313" key="11">
    <source>
        <dbReference type="EMBL" id="MCT2588832.1"/>
    </source>
</evidence>
<dbReference type="InterPro" id="IPR013449">
    <property type="entry name" value="Rhamnulokinase"/>
</dbReference>
<evidence type="ECO:0000256" key="4">
    <source>
        <dbReference type="ARBA" id="ARBA00022777"/>
    </source>
</evidence>
<dbReference type="InterPro" id="IPR018485">
    <property type="entry name" value="FGGY_C"/>
</dbReference>
<gene>
    <name evidence="11" type="ORF">LHJ74_02585</name>
</gene>
<dbReference type="InterPro" id="IPR043129">
    <property type="entry name" value="ATPase_NBD"/>
</dbReference>
<keyword evidence="4" id="KW-0418">Kinase</keyword>
<reference evidence="11 12" key="1">
    <citation type="submission" date="2021-10" db="EMBL/GenBank/DDBJ databases">
        <title>Streptomyces gossypii sp. nov., isolated from soil collected from cotton field.</title>
        <authorList>
            <person name="Ge X."/>
            <person name="Chen X."/>
            <person name="Liu W."/>
        </authorList>
    </citation>
    <scope>NUCLEOTIDE SEQUENCE [LARGE SCALE GENOMIC DNA]</scope>
    <source>
        <strain evidence="11 12">N2-109</strain>
    </source>
</reference>
<dbReference type="Proteomes" id="UP001156389">
    <property type="component" value="Unassembled WGS sequence"/>
</dbReference>
<comment type="similarity">
    <text evidence="1">Belongs to the FGGY kinase family.</text>
</comment>
<evidence type="ECO:0000256" key="7">
    <source>
        <dbReference type="ARBA" id="ARBA00023308"/>
    </source>
</evidence>
<evidence type="ECO:0000256" key="5">
    <source>
        <dbReference type="ARBA" id="ARBA00022840"/>
    </source>
</evidence>
<evidence type="ECO:0000256" key="8">
    <source>
        <dbReference type="SAM" id="MobiDB-lite"/>
    </source>
</evidence>
<keyword evidence="6" id="KW-1015">Disulfide bond</keyword>
<keyword evidence="5" id="KW-0067">ATP-binding</keyword>
<accession>A0ABT2JLS0</accession>
<dbReference type="InterPro" id="IPR018484">
    <property type="entry name" value="FGGY_N"/>
</dbReference>
<dbReference type="CDD" id="cd07771">
    <property type="entry name" value="ASKHA_NBD_FGGY_RhaB-like"/>
    <property type="match status" value="1"/>
</dbReference>
<dbReference type="EMBL" id="JAJAGO010000001">
    <property type="protein sequence ID" value="MCT2588832.1"/>
    <property type="molecule type" value="Genomic_DNA"/>
</dbReference>
<keyword evidence="7" id="KW-0684">Rhamnose metabolism</keyword>
<dbReference type="SUPFAM" id="SSF53067">
    <property type="entry name" value="Actin-like ATPase domain"/>
    <property type="match status" value="2"/>
</dbReference>
<comment type="caution">
    <text evidence="11">The sequence shown here is derived from an EMBL/GenBank/DDBJ whole genome shotgun (WGS) entry which is preliminary data.</text>
</comment>
<evidence type="ECO:0000256" key="1">
    <source>
        <dbReference type="ARBA" id="ARBA00009156"/>
    </source>
</evidence>
<evidence type="ECO:0000256" key="2">
    <source>
        <dbReference type="ARBA" id="ARBA00022679"/>
    </source>
</evidence>
<feature type="domain" description="Carbohydrate kinase FGGY C-terminal" evidence="10">
    <location>
        <begin position="262"/>
        <end position="453"/>
    </location>
</feature>
<feature type="domain" description="Carbohydrate kinase FGGY N-terminal" evidence="9">
    <location>
        <begin position="78"/>
        <end position="253"/>
    </location>
</feature>
<keyword evidence="3" id="KW-0547">Nucleotide-binding</keyword>
<evidence type="ECO:0000256" key="3">
    <source>
        <dbReference type="ARBA" id="ARBA00022741"/>
    </source>
</evidence>
<protein>
    <submittedName>
        <fullName evidence="11">Rhamnulokinase</fullName>
    </submittedName>
</protein>
<keyword evidence="2" id="KW-0808">Transferase</keyword>
<dbReference type="RefSeq" id="WP_260215947.1">
    <property type="nucleotide sequence ID" value="NZ_JAJAGO010000001.1"/>
</dbReference>
<evidence type="ECO:0000259" key="10">
    <source>
        <dbReference type="Pfam" id="PF02782"/>
    </source>
</evidence>
<dbReference type="Pfam" id="PF02782">
    <property type="entry name" value="FGGY_C"/>
    <property type="match status" value="1"/>
</dbReference>
<dbReference type="PANTHER" id="PTHR10196:SF93">
    <property type="entry name" value="L-RHAMNULOKINASE"/>
    <property type="match status" value="1"/>
</dbReference>
<proteinExistence type="inferred from homology"/>
<sequence length="499" mass="52540">MPPSSPPAFAAVDLGASSGRVILGRVGTGRTGRTGTDGLSLTEVHRFPNRPVRLGGTLHWDILGLYRGVLDGLRKAGEVASVGVDSWAVDYGLLDATGALLGNPVHYRDSRTEGTAGRVAAVLPPPRLYSLTGLQHLPFNTVYQLTAARGTPQLGAAQRLLLIPDLISYWLTGTAGTELTNASTTQLVDPRTRDWSRPVADALGIDLTLFPPLRIPGEPAGELLPGVREATGHTHPVPVTAVGSHDTASAVVGVPAAGPDFAYIATGTWSLAGLELDAPVITEASRRANFTNELGVDGTVRYLRNIMGLWLLQECQRSWESEGRPYELRELLRGAAEAAPLRSVVDAGDPRFIAPDRMPARIAEACRDTGQPVPRDAVETVRCVLDSLALAHRRAVEDAQRLSGRGVSAVHVVGGGAHNELLCQLTADACGLPVVAGPTEAAALGNVLVQARTAGAVHGGLADLRELLRTALPLRHHQPAGPQQAWRRAAEAVSAQANG</sequence>